<evidence type="ECO:0000256" key="1">
    <source>
        <dbReference type="ARBA" id="ARBA00010641"/>
    </source>
</evidence>
<accession>A0ABV9VI13</accession>
<feature type="region of interest" description="Disordered" evidence="6">
    <location>
        <begin position="1"/>
        <end position="22"/>
    </location>
</feature>
<dbReference type="InterPro" id="IPR036388">
    <property type="entry name" value="WH-like_DNA-bd_sf"/>
</dbReference>
<dbReference type="CDD" id="cd06171">
    <property type="entry name" value="Sigma70_r4"/>
    <property type="match status" value="1"/>
</dbReference>
<dbReference type="PANTHER" id="PTHR43133:SF50">
    <property type="entry name" value="ECF RNA POLYMERASE SIGMA FACTOR SIGM"/>
    <property type="match status" value="1"/>
</dbReference>
<dbReference type="Pfam" id="PF04545">
    <property type="entry name" value="Sigma70_r4"/>
    <property type="match status" value="1"/>
</dbReference>
<gene>
    <name evidence="8" type="ORF">ACFPL4_34875</name>
</gene>
<dbReference type="Gene3D" id="1.10.1740.10">
    <property type="match status" value="1"/>
</dbReference>
<keyword evidence="2" id="KW-0805">Transcription regulation</keyword>
<dbReference type="PROSITE" id="PS00622">
    <property type="entry name" value="HTH_LUXR_1"/>
    <property type="match status" value="1"/>
</dbReference>
<keyword evidence="5" id="KW-0804">Transcription</keyword>
<evidence type="ECO:0000313" key="9">
    <source>
        <dbReference type="Proteomes" id="UP001595908"/>
    </source>
</evidence>
<dbReference type="SUPFAM" id="SSF88659">
    <property type="entry name" value="Sigma3 and sigma4 domains of RNA polymerase sigma factors"/>
    <property type="match status" value="1"/>
</dbReference>
<dbReference type="Proteomes" id="UP001595908">
    <property type="component" value="Unassembled WGS sequence"/>
</dbReference>
<comment type="similarity">
    <text evidence="1">Belongs to the sigma-70 factor family. ECF subfamily.</text>
</comment>
<dbReference type="NCBIfam" id="TIGR02937">
    <property type="entry name" value="sigma70-ECF"/>
    <property type="match status" value="1"/>
</dbReference>
<protein>
    <submittedName>
        <fullName evidence="8">Sigma-70 family RNA polymerase sigma factor</fullName>
    </submittedName>
</protein>
<keyword evidence="3" id="KW-0731">Sigma factor</keyword>
<evidence type="ECO:0000259" key="7">
    <source>
        <dbReference type="PROSITE" id="PS00622"/>
    </source>
</evidence>
<dbReference type="Pfam" id="PF04542">
    <property type="entry name" value="Sigma70_r2"/>
    <property type="match status" value="1"/>
</dbReference>
<dbReference type="InterPro" id="IPR013325">
    <property type="entry name" value="RNA_pol_sigma_r2"/>
</dbReference>
<organism evidence="8 9">
    <name type="scientific">Streptomyces atroolivaceus</name>
    <dbReference type="NCBI Taxonomy" id="66869"/>
    <lineage>
        <taxon>Bacteria</taxon>
        <taxon>Bacillati</taxon>
        <taxon>Actinomycetota</taxon>
        <taxon>Actinomycetes</taxon>
        <taxon>Kitasatosporales</taxon>
        <taxon>Streptomycetaceae</taxon>
        <taxon>Streptomyces</taxon>
    </lineage>
</organism>
<dbReference type="InterPro" id="IPR013324">
    <property type="entry name" value="RNA_pol_sigma_r3/r4-like"/>
</dbReference>
<dbReference type="InterPro" id="IPR039425">
    <property type="entry name" value="RNA_pol_sigma-70-like"/>
</dbReference>
<dbReference type="InterPro" id="IPR000792">
    <property type="entry name" value="Tscrpt_reg_LuxR_C"/>
</dbReference>
<dbReference type="PANTHER" id="PTHR43133">
    <property type="entry name" value="RNA POLYMERASE ECF-TYPE SIGMA FACTO"/>
    <property type="match status" value="1"/>
</dbReference>
<dbReference type="GeneID" id="31237333"/>
<evidence type="ECO:0000256" key="6">
    <source>
        <dbReference type="SAM" id="MobiDB-lite"/>
    </source>
</evidence>
<dbReference type="RefSeq" id="WP_244300413.1">
    <property type="nucleotide sequence ID" value="NZ_JBHSJE010000017.1"/>
</dbReference>
<dbReference type="InterPro" id="IPR014284">
    <property type="entry name" value="RNA_pol_sigma-70_dom"/>
</dbReference>
<proteinExistence type="inferred from homology"/>
<evidence type="ECO:0000256" key="5">
    <source>
        <dbReference type="ARBA" id="ARBA00023163"/>
    </source>
</evidence>
<name>A0ABV9VI13_STRAZ</name>
<dbReference type="InterPro" id="IPR007630">
    <property type="entry name" value="RNA_pol_sigma70_r4"/>
</dbReference>
<keyword evidence="4" id="KW-0238">DNA-binding</keyword>
<dbReference type="EMBL" id="JBHSJE010000017">
    <property type="protein sequence ID" value="MFC4983457.1"/>
    <property type="molecule type" value="Genomic_DNA"/>
</dbReference>
<evidence type="ECO:0000256" key="4">
    <source>
        <dbReference type="ARBA" id="ARBA00023125"/>
    </source>
</evidence>
<dbReference type="InterPro" id="IPR007627">
    <property type="entry name" value="RNA_pol_sigma70_r2"/>
</dbReference>
<sequence length="190" mass="21872">MTENRSHTRPGAEPMTQQQPPDQAFSAFHQMKRRRYVHYAETFLHNRHDAEEAIDSAFEQLYLSWGKVLSSDNPDGYAWTVMRNKVTDHLRARNRRPPLLDDEAFNMVALRDAVDPYGQITESLALLRAMRQLTERQLDVMVMTYLHGLNATQVADALGITSATVRSPVRHATRRLRSILGPDRTMEGRR</sequence>
<reference evidence="9" key="1">
    <citation type="journal article" date="2019" name="Int. J. Syst. Evol. Microbiol.">
        <title>The Global Catalogue of Microorganisms (GCM) 10K type strain sequencing project: providing services to taxonomists for standard genome sequencing and annotation.</title>
        <authorList>
            <consortium name="The Broad Institute Genomics Platform"/>
            <consortium name="The Broad Institute Genome Sequencing Center for Infectious Disease"/>
            <person name="Wu L."/>
            <person name="Ma J."/>
        </authorList>
    </citation>
    <scope>NUCLEOTIDE SEQUENCE [LARGE SCALE GENOMIC DNA]</scope>
    <source>
        <strain evidence="9">ICMP 257</strain>
    </source>
</reference>
<keyword evidence="9" id="KW-1185">Reference proteome</keyword>
<evidence type="ECO:0000256" key="2">
    <source>
        <dbReference type="ARBA" id="ARBA00023015"/>
    </source>
</evidence>
<dbReference type="Gene3D" id="1.10.10.10">
    <property type="entry name" value="Winged helix-like DNA-binding domain superfamily/Winged helix DNA-binding domain"/>
    <property type="match status" value="1"/>
</dbReference>
<feature type="domain" description="HTH luxR-type" evidence="7">
    <location>
        <begin position="148"/>
        <end position="175"/>
    </location>
</feature>
<evidence type="ECO:0000256" key="3">
    <source>
        <dbReference type="ARBA" id="ARBA00023082"/>
    </source>
</evidence>
<evidence type="ECO:0000313" key="8">
    <source>
        <dbReference type="EMBL" id="MFC4983457.1"/>
    </source>
</evidence>
<comment type="caution">
    <text evidence="8">The sequence shown here is derived from an EMBL/GenBank/DDBJ whole genome shotgun (WGS) entry which is preliminary data.</text>
</comment>
<dbReference type="SUPFAM" id="SSF88946">
    <property type="entry name" value="Sigma2 domain of RNA polymerase sigma factors"/>
    <property type="match status" value="1"/>
</dbReference>